<keyword evidence="6 7" id="KW-0472">Membrane</keyword>
<name>A0A6N2QVK0_9FIRM</name>
<evidence type="ECO:0000256" key="7">
    <source>
        <dbReference type="SAM" id="Phobius"/>
    </source>
</evidence>
<dbReference type="GO" id="GO:0005886">
    <property type="term" value="C:plasma membrane"/>
    <property type="evidence" value="ECO:0007669"/>
    <property type="project" value="TreeGrafter"/>
</dbReference>
<feature type="transmembrane region" description="Helical" evidence="7">
    <location>
        <begin position="72"/>
        <end position="92"/>
    </location>
</feature>
<feature type="transmembrane region" description="Helical" evidence="7">
    <location>
        <begin position="132"/>
        <end position="156"/>
    </location>
</feature>
<dbReference type="PANTHER" id="PTHR30335">
    <property type="entry name" value="INTEGRAL MEMBRANE PROTEIN OF SOXR-REDUCING COMPLEX"/>
    <property type="match status" value="1"/>
</dbReference>
<organism evidence="8">
    <name type="scientific">uncultured Anaerotruncus sp</name>
    <dbReference type="NCBI Taxonomy" id="905011"/>
    <lineage>
        <taxon>Bacteria</taxon>
        <taxon>Bacillati</taxon>
        <taxon>Bacillota</taxon>
        <taxon>Clostridia</taxon>
        <taxon>Eubacteriales</taxon>
        <taxon>Oscillospiraceae</taxon>
        <taxon>Anaerotruncus</taxon>
        <taxon>environmental samples</taxon>
    </lineage>
</organism>
<evidence type="ECO:0000256" key="5">
    <source>
        <dbReference type="ARBA" id="ARBA00022989"/>
    </source>
</evidence>
<feature type="transmembrane region" description="Helical" evidence="7">
    <location>
        <begin position="40"/>
        <end position="60"/>
    </location>
</feature>
<dbReference type="GO" id="GO:0012505">
    <property type="term" value="C:endomembrane system"/>
    <property type="evidence" value="ECO:0007669"/>
    <property type="project" value="UniProtKB-SubCell"/>
</dbReference>
<comment type="subcellular location">
    <subcellularLocation>
        <location evidence="1">Endomembrane system</location>
        <topology evidence="1">Multi-pass membrane protein</topology>
    </subcellularLocation>
</comment>
<dbReference type="InterPro" id="IPR003667">
    <property type="entry name" value="NqrDE/RnfAE"/>
</dbReference>
<dbReference type="AlphaFoldDB" id="A0A6N2QVK0"/>
<protein>
    <submittedName>
        <fullName evidence="8">Electron transport complex protein RnfA</fullName>
    </submittedName>
</protein>
<dbReference type="Pfam" id="PF02508">
    <property type="entry name" value="Rnf-Nqr"/>
    <property type="match status" value="1"/>
</dbReference>
<dbReference type="EMBL" id="CACRSL010000003">
    <property type="protein sequence ID" value="VYS72524.1"/>
    <property type="molecule type" value="Genomic_DNA"/>
</dbReference>
<accession>A0A6N2QVK0</accession>
<gene>
    <name evidence="8" type="primary">rnfA_1</name>
    <name evidence="8" type="ORF">AULFYP135_00037</name>
</gene>
<evidence type="ECO:0000256" key="1">
    <source>
        <dbReference type="ARBA" id="ARBA00004127"/>
    </source>
</evidence>
<keyword evidence="5 7" id="KW-1133">Transmembrane helix</keyword>
<feature type="transmembrane region" description="Helical" evidence="7">
    <location>
        <begin position="168"/>
        <end position="190"/>
    </location>
</feature>
<keyword evidence="4" id="KW-1278">Translocase</keyword>
<evidence type="ECO:0000256" key="2">
    <source>
        <dbReference type="ARBA" id="ARBA00022448"/>
    </source>
</evidence>
<evidence type="ECO:0000256" key="4">
    <source>
        <dbReference type="ARBA" id="ARBA00022967"/>
    </source>
</evidence>
<dbReference type="PANTHER" id="PTHR30335:SF0">
    <property type="entry name" value="ION-TRANSLOCATING OXIDOREDUCTASE COMPLEX SUBUNIT A"/>
    <property type="match status" value="1"/>
</dbReference>
<keyword evidence="2" id="KW-0813">Transport</keyword>
<evidence type="ECO:0000313" key="8">
    <source>
        <dbReference type="EMBL" id="VYS72524.1"/>
    </source>
</evidence>
<sequence length="196" mass="20810">MLQLLADFFVAALTAIALENVVFARGLGPFHLGESAPQDLVVFGALVTGITTLSSVLCWAVDTLLKPFGLPLYVRSIAFLLCICILYFGSYAGLAKKAPGLLAQYQGELSRAAFNSAAFGALLVAASERYSLGGWIGFGLGSGIGYTGALLLLYIAQEQFQMMDIPKVFRGLPILLVYIGIISLSIYGLIGHQLPA</sequence>
<dbReference type="InterPro" id="IPR050133">
    <property type="entry name" value="NqrDE/RnfAE_oxidrdctase"/>
</dbReference>
<evidence type="ECO:0000256" key="6">
    <source>
        <dbReference type="ARBA" id="ARBA00023136"/>
    </source>
</evidence>
<reference evidence="8" key="1">
    <citation type="submission" date="2019-11" db="EMBL/GenBank/DDBJ databases">
        <authorList>
            <person name="Feng L."/>
        </authorList>
    </citation>
    <scope>NUCLEOTIDE SEQUENCE</scope>
    <source>
        <strain evidence="8">AundefinedLFYP135</strain>
    </source>
</reference>
<keyword evidence="3 7" id="KW-0812">Transmembrane</keyword>
<evidence type="ECO:0000256" key="3">
    <source>
        <dbReference type="ARBA" id="ARBA00022692"/>
    </source>
</evidence>
<proteinExistence type="predicted"/>